<dbReference type="PANTHER" id="PTHR32463">
    <property type="entry name" value="L-FUCOSE KINASE"/>
    <property type="match status" value="1"/>
</dbReference>
<evidence type="ECO:0000256" key="6">
    <source>
        <dbReference type="SAM" id="Phobius"/>
    </source>
</evidence>
<keyword evidence="3" id="KW-0418">Kinase</keyword>
<dbReference type="InterPro" id="IPR006204">
    <property type="entry name" value="GHMP_kinase_N_dom"/>
</dbReference>
<comment type="similarity">
    <text evidence="5">Belongs to the GHMP kinase family.</text>
</comment>
<dbReference type="InterPro" id="IPR052203">
    <property type="entry name" value="GHMP_Kinase-Related"/>
</dbReference>
<dbReference type="PANTHER" id="PTHR32463:SF0">
    <property type="entry name" value="L-FUCOSE KINASE"/>
    <property type="match status" value="1"/>
</dbReference>
<keyword evidence="2" id="KW-0547">Nucleotide-binding</keyword>
<organism evidence="9 10">
    <name type="scientific">Cherax quadricarinatus</name>
    <name type="common">Australian red claw crayfish</name>
    <dbReference type="NCBI Taxonomy" id="27406"/>
    <lineage>
        <taxon>Eukaryota</taxon>
        <taxon>Metazoa</taxon>
        <taxon>Ecdysozoa</taxon>
        <taxon>Arthropoda</taxon>
        <taxon>Crustacea</taxon>
        <taxon>Multicrustacea</taxon>
        <taxon>Malacostraca</taxon>
        <taxon>Eumalacostraca</taxon>
        <taxon>Eucarida</taxon>
        <taxon>Decapoda</taxon>
        <taxon>Pleocyemata</taxon>
        <taxon>Astacidea</taxon>
        <taxon>Parastacoidea</taxon>
        <taxon>Parastacidae</taxon>
        <taxon>Cherax</taxon>
    </lineage>
</organism>
<accession>A0AAW0WBB9</accession>
<evidence type="ECO:0000256" key="3">
    <source>
        <dbReference type="ARBA" id="ARBA00022777"/>
    </source>
</evidence>
<gene>
    <name evidence="9" type="ORF">OTU49_008962</name>
</gene>
<feature type="non-terminal residue" evidence="9">
    <location>
        <position position="1"/>
    </location>
</feature>
<dbReference type="InterPro" id="IPR020568">
    <property type="entry name" value="Ribosomal_Su5_D2-typ_SF"/>
</dbReference>
<keyword evidence="10" id="KW-1185">Reference proteome</keyword>
<dbReference type="InterPro" id="IPR036554">
    <property type="entry name" value="GHMP_kinase_C_sf"/>
</dbReference>
<keyword evidence="6" id="KW-0812">Transmembrane</keyword>
<evidence type="ECO:0000256" key="4">
    <source>
        <dbReference type="ARBA" id="ARBA00022840"/>
    </source>
</evidence>
<reference evidence="9 10" key="1">
    <citation type="journal article" date="2024" name="BMC Genomics">
        <title>Genome assembly of redclaw crayfish (Cherax quadricarinatus) provides insights into its immune adaptation and hypoxia tolerance.</title>
        <authorList>
            <person name="Liu Z."/>
            <person name="Zheng J."/>
            <person name="Li H."/>
            <person name="Fang K."/>
            <person name="Wang S."/>
            <person name="He J."/>
            <person name="Zhou D."/>
            <person name="Weng S."/>
            <person name="Chi M."/>
            <person name="Gu Z."/>
            <person name="He J."/>
            <person name="Li F."/>
            <person name="Wang M."/>
        </authorList>
    </citation>
    <scope>NUCLEOTIDE SEQUENCE [LARGE SCALE GENOMIC DNA]</scope>
    <source>
        <strain evidence="9">ZL_2023a</strain>
    </source>
</reference>
<dbReference type="SUPFAM" id="SSF54211">
    <property type="entry name" value="Ribosomal protein S5 domain 2-like"/>
    <property type="match status" value="1"/>
</dbReference>
<sequence length="275" mass="29349">GGLEVEVWSHLPQGSGLGGSSLLAGTLLSAIVVLLGHPAPRPSHLIHATLCIEQWLTTGGGWQDQVGGLVGGGKLGVSSQGTPVTVSTYNIPLSHTFVTSINQHLLLLYTGKVRLARNLLQNVIRNWYAGDPTITSCFSQLRELALRAAGAMLHNDLEMLGSYINDYWSLKKMVASGCEPTMVSKLMTTLQEHCLGMSLAGAGGGGYLYALKARPGPLADSVDLGDLTSDCVEVDQEGLELWVAGEAVTRATEDEDVLNHETLMALLETKNKRFL</sequence>
<dbReference type="Pfam" id="PF08544">
    <property type="entry name" value="GHMP_kinases_C"/>
    <property type="match status" value="1"/>
</dbReference>
<dbReference type="SUPFAM" id="SSF55060">
    <property type="entry name" value="GHMP Kinase, C-terminal domain"/>
    <property type="match status" value="1"/>
</dbReference>
<keyword evidence="1" id="KW-0808">Transferase</keyword>
<evidence type="ECO:0000256" key="1">
    <source>
        <dbReference type="ARBA" id="ARBA00022679"/>
    </source>
</evidence>
<evidence type="ECO:0000256" key="5">
    <source>
        <dbReference type="ARBA" id="ARBA00038121"/>
    </source>
</evidence>
<dbReference type="GO" id="GO:0050201">
    <property type="term" value="F:fucokinase activity"/>
    <property type="evidence" value="ECO:0007669"/>
    <property type="project" value="TreeGrafter"/>
</dbReference>
<dbReference type="GO" id="GO:0005524">
    <property type="term" value="F:ATP binding"/>
    <property type="evidence" value="ECO:0007669"/>
    <property type="project" value="UniProtKB-KW"/>
</dbReference>
<feature type="transmembrane region" description="Helical" evidence="6">
    <location>
        <begin position="17"/>
        <end position="36"/>
    </location>
</feature>
<evidence type="ECO:0000256" key="2">
    <source>
        <dbReference type="ARBA" id="ARBA00022741"/>
    </source>
</evidence>
<comment type="caution">
    <text evidence="9">The sequence shown here is derived from an EMBL/GenBank/DDBJ whole genome shotgun (WGS) entry which is preliminary data.</text>
</comment>
<dbReference type="Gene3D" id="3.30.230.120">
    <property type="match status" value="1"/>
</dbReference>
<evidence type="ECO:0000313" key="10">
    <source>
        <dbReference type="Proteomes" id="UP001445076"/>
    </source>
</evidence>
<evidence type="ECO:0008006" key="11">
    <source>
        <dbReference type="Google" id="ProtNLM"/>
    </source>
</evidence>
<proteinExistence type="inferred from homology"/>
<dbReference type="Proteomes" id="UP001445076">
    <property type="component" value="Unassembled WGS sequence"/>
</dbReference>
<dbReference type="Pfam" id="PF00288">
    <property type="entry name" value="GHMP_kinases_N"/>
    <property type="match status" value="1"/>
</dbReference>
<evidence type="ECO:0000313" key="9">
    <source>
        <dbReference type="EMBL" id="KAK8728833.1"/>
    </source>
</evidence>
<dbReference type="EMBL" id="JARKIK010000070">
    <property type="protein sequence ID" value="KAK8728833.1"/>
    <property type="molecule type" value="Genomic_DNA"/>
</dbReference>
<feature type="domain" description="GHMP kinase N-terminal" evidence="7">
    <location>
        <begin position="2"/>
        <end position="72"/>
    </location>
</feature>
<feature type="domain" description="GHMP kinase C-terminal" evidence="8">
    <location>
        <begin position="150"/>
        <end position="212"/>
    </location>
</feature>
<dbReference type="PRINTS" id="PR00960">
    <property type="entry name" value="LMBPPROTEIN"/>
</dbReference>
<evidence type="ECO:0000259" key="8">
    <source>
        <dbReference type="Pfam" id="PF08544"/>
    </source>
</evidence>
<name>A0AAW0WBB9_CHEQU</name>
<keyword evidence="6" id="KW-1133">Transmembrane helix</keyword>
<dbReference type="GO" id="GO:0042352">
    <property type="term" value="P:GDP-L-fucose salvage"/>
    <property type="evidence" value="ECO:0007669"/>
    <property type="project" value="TreeGrafter"/>
</dbReference>
<dbReference type="InterPro" id="IPR013750">
    <property type="entry name" value="GHMP_kinase_C_dom"/>
</dbReference>
<dbReference type="AlphaFoldDB" id="A0AAW0WBB9"/>
<evidence type="ECO:0000259" key="7">
    <source>
        <dbReference type="Pfam" id="PF00288"/>
    </source>
</evidence>
<protein>
    <recommendedName>
        <fullName evidence="11">Fucokinase</fullName>
    </recommendedName>
</protein>
<dbReference type="InterPro" id="IPR001174">
    <property type="entry name" value="HddA/FKP"/>
</dbReference>
<keyword evidence="4" id="KW-0067">ATP-binding</keyword>
<keyword evidence="6" id="KW-0472">Membrane</keyword>